<dbReference type="InterPro" id="IPR011009">
    <property type="entry name" value="Kinase-like_dom_sf"/>
</dbReference>
<dbReference type="Gene3D" id="3.90.1200.10">
    <property type="match status" value="1"/>
</dbReference>
<comment type="caution">
    <text evidence="2">The sequence shown here is derived from an EMBL/GenBank/DDBJ whole genome shotgun (WGS) entry which is preliminary data.</text>
</comment>
<evidence type="ECO:0000313" key="2">
    <source>
        <dbReference type="EMBL" id="MBB6448108.1"/>
    </source>
</evidence>
<dbReference type="EMBL" id="JACHHJ010000001">
    <property type="protein sequence ID" value="MBB6448108.1"/>
    <property type="molecule type" value="Genomic_DNA"/>
</dbReference>
<dbReference type="PANTHER" id="PTHR40086">
    <property type="entry name" value="PHOSPHOTRANSFERASE YTMP-RELATED"/>
    <property type="match status" value="1"/>
</dbReference>
<dbReference type="AlphaFoldDB" id="A0A841PZJ1"/>
<accession>A0A841PZJ1</accession>
<dbReference type="GO" id="GO:0016301">
    <property type="term" value="F:kinase activity"/>
    <property type="evidence" value="ECO:0007669"/>
    <property type="project" value="UniProtKB-KW"/>
</dbReference>
<dbReference type="PANTHER" id="PTHR40086:SF1">
    <property type="entry name" value="CELL CYCLE REGULATOR CCRZ"/>
    <property type="match status" value="1"/>
</dbReference>
<dbReference type="RefSeq" id="WP_246406866.1">
    <property type="nucleotide sequence ID" value="NZ_JACHHJ010000001.1"/>
</dbReference>
<reference evidence="2 3" key="1">
    <citation type="submission" date="2020-08" db="EMBL/GenBank/DDBJ databases">
        <title>Genomic Encyclopedia of Type Strains, Phase IV (KMG-IV): sequencing the most valuable type-strain genomes for metagenomic binning, comparative biology and taxonomic classification.</title>
        <authorList>
            <person name="Goeker M."/>
        </authorList>
    </citation>
    <scope>NUCLEOTIDE SEQUENCE [LARGE SCALE GENOMIC DNA]</scope>
    <source>
        <strain evidence="2 3">DSM 21769</strain>
    </source>
</reference>
<dbReference type="Proteomes" id="UP000568839">
    <property type="component" value="Unassembled WGS sequence"/>
</dbReference>
<keyword evidence="3" id="KW-1185">Reference proteome</keyword>
<sequence>MKHLDIHKKVKRKKWLEMLLGSDWDLKPAGGATGEAFSARDGDRKLFLKCNSSPFLAVLSAEGIVPKLLWTKRLTNGDVITAQQWVNGRRLRYTEMNQPKVASLLSQIHRSAELLEMLKRIENEILTPERLLQQLRHKAMFFEEHYPLIYKAFTFLESWKAAVYHDEFVVCHCDLNHNNWIIDENERLYLVDWDGASVADPALDISILLHWYVPKEDWKAWLEEYHLTLDNSLLRRMHWYIVMHTLDWILNESNHEHGEQLEGWLSYLETLITEDRSSYC</sequence>
<gene>
    <name evidence="2" type="ORF">HNR44_000057</name>
</gene>
<dbReference type="Pfam" id="PF01636">
    <property type="entry name" value="APH"/>
    <property type="match status" value="1"/>
</dbReference>
<keyword evidence="2" id="KW-0418">Kinase</keyword>
<keyword evidence="2" id="KW-0808">Transferase</keyword>
<name>A0A841PZJ1_9BACL</name>
<evidence type="ECO:0000313" key="3">
    <source>
        <dbReference type="Proteomes" id="UP000568839"/>
    </source>
</evidence>
<dbReference type="SUPFAM" id="SSF56112">
    <property type="entry name" value="Protein kinase-like (PK-like)"/>
    <property type="match status" value="1"/>
</dbReference>
<proteinExistence type="predicted"/>
<organism evidence="2 3">
    <name type="scientific">Geomicrobium halophilum</name>
    <dbReference type="NCBI Taxonomy" id="549000"/>
    <lineage>
        <taxon>Bacteria</taxon>
        <taxon>Bacillati</taxon>
        <taxon>Bacillota</taxon>
        <taxon>Bacilli</taxon>
        <taxon>Bacillales</taxon>
        <taxon>Geomicrobium</taxon>
    </lineage>
</organism>
<dbReference type="InterPro" id="IPR002575">
    <property type="entry name" value="Aminoglycoside_PTrfase"/>
</dbReference>
<evidence type="ECO:0000259" key="1">
    <source>
        <dbReference type="Pfam" id="PF01636"/>
    </source>
</evidence>
<dbReference type="InterPro" id="IPR052077">
    <property type="entry name" value="CcrZ_PhaseVar_Mediator"/>
</dbReference>
<protein>
    <submittedName>
        <fullName evidence="2">Thiamine kinase-like enzyme</fullName>
    </submittedName>
</protein>
<feature type="domain" description="Aminoglycoside phosphotransferase" evidence="1">
    <location>
        <begin position="40"/>
        <end position="229"/>
    </location>
</feature>